<feature type="transmembrane region" description="Helical" evidence="6">
    <location>
        <begin position="194"/>
        <end position="221"/>
    </location>
</feature>
<dbReference type="Proteomes" id="UP001208570">
    <property type="component" value="Unassembled WGS sequence"/>
</dbReference>
<keyword evidence="8" id="KW-1185">Reference proteome</keyword>
<comment type="subcellular location">
    <subcellularLocation>
        <location evidence="1">Membrane</location>
        <topology evidence="1">Multi-pass membrane protein</topology>
    </subcellularLocation>
</comment>
<keyword evidence="3 6" id="KW-1133">Transmembrane helix</keyword>
<evidence type="ECO:0000256" key="1">
    <source>
        <dbReference type="ARBA" id="ARBA00004141"/>
    </source>
</evidence>
<name>A0AAD9IVE3_9ANNE</name>
<keyword evidence="2 6" id="KW-0812">Transmembrane</keyword>
<dbReference type="EMBL" id="JAODUP010001126">
    <property type="protein sequence ID" value="KAK2141291.1"/>
    <property type="molecule type" value="Genomic_DNA"/>
</dbReference>
<feature type="transmembrane region" description="Helical" evidence="6">
    <location>
        <begin position="158"/>
        <end position="182"/>
    </location>
</feature>
<feature type="transmembrane region" description="Helical" evidence="6">
    <location>
        <begin position="241"/>
        <end position="260"/>
    </location>
</feature>
<reference evidence="7" key="1">
    <citation type="journal article" date="2023" name="Mol. Biol. Evol.">
        <title>Third-Generation Sequencing Reveals the Adaptive Role of the Epigenome in Three Deep-Sea Polychaetes.</title>
        <authorList>
            <person name="Perez M."/>
            <person name="Aroh O."/>
            <person name="Sun Y."/>
            <person name="Lan Y."/>
            <person name="Juniper S.K."/>
            <person name="Young C.R."/>
            <person name="Angers B."/>
            <person name="Qian P.Y."/>
        </authorList>
    </citation>
    <scope>NUCLEOTIDE SEQUENCE</scope>
    <source>
        <strain evidence="7">P08H-3</strain>
    </source>
</reference>
<gene>
    <name evidence="7" type="ORF">LSH36_1126g00018</name>
</gene>
<dbReference type="Pfam" id="PF00822">
    <property type="entry name" value="PMP22_Claudin"/>
    <property type="match status" value="1"/>
</dbReference>
<evidence type="ECO:0000256" key="5">
    <source>
        <dbReference type="SAM" id="MobiDB-lite"/>
    </source>
</evidence>
<proteinExistence type="predicted"/>
<dbReference type="Gene3D" id="1.20.140.150">
    <property type="match status" value="1"/>
</dbReference>
<sequence length="321" mass="36309">MWAPYGGFRKITSAWIFASLALLFLANIFFLAAFVTNYWGVLYVVRDPGTARPTGGASGGRMLPSTNGSDALNRTSYMDWIWNTWSRIPNAFRAATGTEGRYDRGVRSGRDTSPKMTSLKDKHVVNRMRGRGAEYWIFGLWQCCRNTDGLCLGPRFEAFYMATRTLCVLSLFLMILSFAWMMGHTLEKLLDYDICTMSCLISMCYLTSIFTTIALICFGIRWPRDFGHEFDGSDPELAYSFYLAAISVPLTFGAAVCSTLDLKTGLEQIRENEKFYSNPDNFTDQTMSSIPRDNISRPRGQKKKRTTYGNSQSPYLFTSEA</sequence>
<feature type="transmembrane region" description="Helical" evidence="6">
    <location>
        <begin position="12"/>
        <end position="35"/>
    </location>
</feature>
<dbReference type="GO" id="GO:0005886">
    <property type="term" value="C:plasma membrane"/>
    <property type="evidence" value="ECO:0007669"/>
    <property type="project" value="TreeGrafter"/>
</dbReference>
<evidence type="ECO:0000256" key="6">
    <source>
        <dbReference type="SAM" id="Phobius"/>
    </source>
</evidence>
<dbReference type="AlphaFoldDB" id="A0AAD9IVE3"/>
<keyword evidence="4 6" id="KW-0472">Membrane</keyword>
<dbReference type="PANTHER" id="PTHR10671:SF108">
    <property type="entry name" value="CLAUDIN FAMILY PROTEIN-RELATED"/>
    <property type="match status" value="1"/>
</dbReference>
<feature type="compositionally biased region" description="Polar residues" evidence="5">
    <location>
        <begin position="307"/>
        <end position="321"/>
    </location>
</feature>
<evidence type="ECO:0000313" key="7">
    <source>
        <dbReference type="EMBL" id="KAK2141291.1"/>
    </source>
</evidence>
<dbReference type="InterPro" id="IPR004031">
    <property type="entry name" value="PMP22/EMP/MP20/Claudin"/>
</dbReference>
<dbReference type="InterPro" id="IPR050579">
    <property type="entry name" value="PMP-22/EMP/MP20-like"/>
</dbReference>
<evidence type="ECO:0000313" key="8">
    <source>
        <dbReference type="Proteomes" id="UP001208570"/>
    </source>
</evidence>
<evidence type="ECO:0000256" key="4">
    <source>
        <dbReference type="ARBA" id="ARBA00023136"/>
    </source>
</evidence>
<protein>
    <submittedName>
        <fullName evidence="7">Uncharacterized protein</fullName>
    </submittedName>
</protein>
<organism evidence="7 8">
    <name type="scientific">Paralvinella palmiformis</name>
    <dbReference type="NCBI Taxonomy" id="53620"/>
    <lineage>
        <taxon>Eukaryota</taxon>
        <taxon>Metazoa</taxon>
        <taxon>Spiralia</taxon>
        <taxon>Lophotrochozoa</taxon>
        <taxon>Annelida</taxon>
        <taxon>Polychaeta</taxon>
        <taxon>Sedentaria</taxon>
        <taxon>Canalipalpata</taxon>
        <taxon>Terebellida</taxon>
        <taxon>Terebelliformia</taxon>
        <taxon>Alvinellidae</taxon>
        <taxon>Paralvinella</taxon>
    </lineage>
</organism>
<dbReference type="PANTHER" id="PTHR10671">
    <property type="entry name" value="EPITHELIAL MEMBRANE PROTEIN-RELATED"/>
    <property type="match status" value="1"/>
</dbReference>
<accession>A0AAD9IVE3</accession>
<comment type="caution">
    <text evidence="7">The sequence shown here is derived from an EMBL/GenBank/DDBJ whole genome shotgun (WGS) entry which is preliminary data.</text>
</comment>
<feature type="compositionally biased region" description="Polar residues" evidence="5">
    <location>
        <begin position="278"/>
        <end position="291"/>
    </location>
</feature>
<evidence type="ECO:0000256" key="3">
    <source>
        <dbReference type="ARBA" id="ARBA00022989"/>
    </source>
</evidence>
<evidence type="ECO:0000256" key="2">
    <source>
        <dbReference type="ARBA" id="ARBA00022692"/>
    </source>
</evidence>
<feature type="region of interest" description="Disordered" evidence="5">
    <location>
        <begin position="276"/>
        <end position="321"/>
    </location>
</feature>